<reference evidence="1" key="1">
    <citation type="journal article" date="2018" name="DNA Res.">
        <title>Multiple hybrid de novo genome assembly of finger millet, an orphan allotetraploid crop.</title>
        <authorList>
            <person name="Hatakeyama M."/>
            <person name="Aluri S."/>
            <person name="Balachadran M.T."/>
            <person name="Sivarajan S.R."/>
            <person name="Patrignani A."/>
            <person name="Gruter S."/>
            <person name="Poveda L."/>
            <person name="Shimizu-Inatsugi R."/>
            <person name="Baeten J."/>
            <person name="Francoijs K.J."/>
            <person name="Nataraja K.N."/>
            <person name="Reddy Y.A.N."/>
            <person name="Phadnis S."/>
            <person name="Ravikumar R.L."/>
            <person name="Schlapbach R."/>
            <person name="Sreeman S.M."/>
            <person name="Shimizu K.K."/>
        </authorList>
    </citation>
    <scope>NUCLEOTIDE SEQUENCE</scope>
</reference>
<reference evidence="1" key="2">
    <citation type="submission" date="2021-12" db="EMBL/GenBank/DDBJ databases">
        <title>Resequencing data analysis of finger millet.</title>
        <authorList>
            <person name="Hatakeyama M."/>
            <person name="Aluri S."/>
            <person name="Balachadran M.T."/>
            <person name="Sivarajan S.R."/>
            <person name="Poveda L."/>
            <person name="Shimizu-Inatsugi R."/>
            <person name="Schlapbach R."/>
            <person name="Sreeman S.M."/>
            <person name="Shimizu K.K."/>
        </authorList>
    </citation>
    <scope>NUCLEOTIDE SEQUENCE</scope>
</reference>
<gene>
    <name evidence="1" type="primary">ga10792</name>
    <name evidence="1" type="ORF">PR202_ga10792</name>
</gene>
<dbReference type="AlphaFoldDB" id="A0AAV5C7R5"/>
<sequence length="104" mass="12028">MGQHLEDLFPLIFFSMVSKRTSNRRTVQEALIGMKWIQDIHGIASIDVLREFIKLCYFIMDITLQPGVDDVHRWRLSNSGQYSVSSAYTALFQGSTQFGPWERV</sequence>
<evidence type="ECO:0000313" key="2">
    <source>
        <dbReference type="Proteomes" id="UP001054889"/>
    </source>
</evidence>
<dbReference type="EMBL" id="BQKI01000004">
    <property type="protein sequence ID" value="GJM94171.1"/>
    <property type="molecule type" value="Genomic_DNA"/>
</dbReference>
<keyword evidence="2" id="KW-1185">Reference proteome</keyword>
<organism evidence="1 2">
    <name type="scientific">Eleusine coracana subsp. coracana</name>
    <dbReference type="NCBI Taxonomy" id="191504"/>
    <lineage>
        <taxon>Eukaryota</taxon>
        <taxon>Viridiplantae</taxon>
        <taxon>Streptophyta</taxon>
        <taxon>Embryophyta</taxon>
        <taxon>Tracheophyta</taxon>
        <taxon>Spermatophyta</taxon>
        <taxon>Magnoliopsida</taxon>
        <taxon>Liliopsida</taxon>
        <taxon>Poales</taxon>
        <taxon>Poaceae</taxon>
        <taxon>PACMAD clade</taxon>
        <taxon>Chloridoideae</taxon>
        <taxon>Cynodonteae</taxon>
        <taxon>Eleusininae</taxon>
        <taxon>Eleusine</taxon>
    </lineage>
</organism>
<accession>A0AAV5C7R5</accession>
<comment type="caution">
    <text evidence="1">The sequence shown here is derived from an EMBL/GenBank/DDBJ whole genome shotgun (WGS) entry which is preliminary data.</text>
</comment>
<proteinExistence type="predicted"/>
<evidence type="ECO:0000313" key="1">
    <source>
        <dbReference type="EMBL" id="GJM94171.1"/>
    </source>
</evidence>
<dbReference type="Proteomes" id="UP001054889">
    <property type="component" value="Unassembled WGS sequence"/>
</dbReference>
<protein>
    <submittedName>
        <fullName evidence="1">Uncharacterized protein</fullName>
    </submittedName>
</protein>
<name>A0AAV5C7R5_ELECO</name>